<keyword evidence="2" id="KW-1185">Reference proteome</keyword>
<protein>
    <submittedName>
        <fullName evidence="1">Uncharacterized protein</fullName>
    </submittedName>
</protein>
<dbReference type="Proteomes" id="UP001215598">
    <property type="component" value="Unassembled WGS sequence"/>
</dbReference>
<evidence type="ECO:0000313" key="2">
    <source>
        <dbReference type="Proteomes" id="UP001215598"/>
    </source>
</evidence>
<gene>
    <name evidence="1" type="ORF">B0H16DRAFT_1681946</name>
</gene>
<reference evidence="1" key="1">
    <citation type="submission" date="2023-03" db="EMBL/GenBank/DDBJ databases">
        <title>Massive genome expansion in bonnet fungi (Mycena s.s.) driven by repeated elements and novel gene families across ecological guilds.</title>
        <authorList>
            <consortium name="Lawrence Berkeley National Laboratory"/>
            <person name="Harder C.B."/>
            <person name="Miyauchi S."/>
            <person name="Viragh M."/>
            <person name="Kuo A."/>
            <person name="Thoen E."/>
            <person name="Andreopoulos B."/>
            <person name="Lu D."/>
            <person name="Skrede I."/>
            <person name="Drula E."/>
            <person name="Henrissat B."/>
            <person name="Morin E."/>
            <person name="Kohler A."/>
            <person name="Barry K."/>
            <person name="LaButti K."/>
            <person name="Morin E."/>
            <person name="Salamov A."/>
            <person name="Lipzen A."/>
            <person name="Mereny Z."/>
            <person name="Hegedus B."/>
            <person name="Baldrian P."/>
            <person name="Stursova M."/>
            <person name="Weitz H."/>
            <person name="Taylor A."/>
            <person name="Grigoriev I.V."/>
            <person name="Nagy L.G."/>
            <person name="Martin F."/>
            <person name="Kauserud H."/>
        </authorList>
    </citation>
    <scope>NUCLEOTIDE SEQUENCE</scope>
    <source>
        <strain evidence="1">CBHHK182m</strain>
    </source>
</reference>
<accession>A0AAD7P1I8</accession>
<name>A0AAD7P1I8_9AGAR</name>
<dbReference type="EMBL" id="JARKIB010000002">
    <property type="protein sequence ID" value="KAJ7784589.1"/>
    <property type="molecule type" value="Genomic_DNA"/>
</dbReference>
<evidence type="ECO:0000313" key="1">
    <source>
        <dbReference type="EMBL" id="KAJ7784589.1"/>
    </source>
</evidence>
<dbReference type="AlphaFoldDB" id="A0AAD7P1I8"/>
<organism evidence="1 2">
    <name type="scientific">Mycena metata</name>
    <dbReference type="NCBI Taxonomy" id="1033252"/>
    <lineage>
        <taxon>Eukaryota</taxon>
        <taxon>Fungi</taxon>
        <taxon>Dikarya</taxon>
        <taxon>Basidiomycota</taxon>
        <taxon>Agaricomycotina</taxon>
        <taxon>Agaricomycetes</taxon>
        <taxon>Agaricomycetidae</taxon>
        <taxon>Agaricales</taxon>
        <taxon>Marasmiineae</taxon>
        <taxon>Mycenaceae</taxon>
        <taxon>Mycena</taxon>
    </lineage>
</organism>
<proteinExistence type="predicted"/>
<comment type="caution">
    <text evidence="1">The sequence shown here is derived from an EMBL/GenBank/DDBJ whole genome shotgun (WGS) entry which is preliminary data.</text>
</comment>
<sequence length="200" mass="21843">MRILVSESVAMPREPWTRTSEVERAVDPGVTRWESRALQSYMYLVTLVLCFCAGDSGDEWYVLKTGHGDGLTSPIVFGIFTVLIRSIGVITPHVAPLAVYPRPGDRGASNPCAALEIEEIEETLALDARTNTGGTSVRCSALVASVGAHSWSLSSVRIRSCPRIFLAYSPEERITSQHKQLALNFANRGAKLIEPGRWGV</sequence>